<dbReference type="Proteomes" id="UP001529510">
    <property type="component" value="Unassembled WGS sequence"/>
</dbReference>
<organism evidence="3 4">
    <name type="scientific">Cirrhinus mrigala</name>
    <name type="common">Mrigala</name>
    <dbReference type="NCBI Taxonomy" id="683832"/>
    <lineage>
        <taxon>Eukaryota</taxon>
        <taxon>Metazoa</taxon>
        <taxon>Chordata</taxon>
        <taxon>Craniata</taxon>
        <taxon>Vertebrata</taxon>
        <taxon>Euteleostomi</taxon>
        <taxon>Actinopterygii</taxon>
        <taxon>Neopterygii</taxon>
        <taxon>Teleostei</taxon>
        <taxon>Ostariophysi</taxon>
        <taxon>Cypriniformes</taxon>
        <taxon>Cyprinidae</taxon>
        <taxon>Labeoninae</taxon>
        <taxon>Labeonini</taxon>
        <taxon>Cirrhinus</taxon>
    </lineage>
</organism>
<sequence>IRLLLQYLKEDPRKAVKRLAIQDLKLLAKKAPHLWTRKNIQVLCECALSTPYNSLKLGMLSVLSTLSGTIAIKQYFSPTTGEASPAHRHTDLVKLAQECCYHSNLAVAAHGITVLTNIAVSCPEKGWFLLTKKAYLI</sequence>
<evidence type="ECO:0000313" key="3">
    <source>
        <dbReference type="EMBL" id="KAL0163956.1"/>
    </source>
</evidence>
<feature type="domain" description="Integrator complex subunit 7 N-terminal" evidence="2">
    <location>
        <begin position="1"/>
        <end position="126"/>
    </location>
</feature>
<gene>
    <name evidence="3" type="ORF">M9458_039709</name>
</gene>
<dbReference type="SUPFAM" id="SSF48371">
    <property type="entry name" value="ARM repeat"/>
    <property type="match status" value="1"/>
</dbReference>
<proteinExistence type="inferred from homology"/>
<reference evidence="3 4" key="1">
    <citation type="submission" date="2024-05" db="EMBL/GenBank/DDBJ databases">
        <title>Genome sequencing and assembly of Indian major carp, Cirrhinus mrigala (Hamilton, 1822).</title>
        <authorList>
            <person name="Mohindra V."/>
            <person name="Chowdhury L.M."/>
            <person name="Lal K."/>
            <person name="Jena J.K."/>
        </authorList>
    </citation>
    <scope>NUCLEOTIDE SEQUENCE [LARGE SCALE GENOMIC DNA]</scope>
    <source>
        <strain evidence="3">CM1030</strain>
        <tissue evidence="3">Blood</tissue>
    </source>
</reference>
<name>A0ABD0NSM9_CIRMR</name>
<feature type="non-terminal residue" evidence="3">
    <location>
        <position position="1"/>
    </location>
</feature>
<evidence type="ECO:0000313" key="4">
    <source>
        <dbReference type="Proteomes" id="UP001529510"/>
    </source>
</evidence>
<dbReference type="PANTHER" id="PTHR13322:SF2">
    <property type="entry name" value="INTEGRATOR COMPLEX SUBUNIT 7"/>
    <property type="match status" value="1"/>
</dbReference>
<evidence type="ECO:0000256" key="1">
    <source>
        <dbReference type="ARBA" id="ARBA00008565"/>
    </source>
</evidence>
<dbReference type="Pfam" id="PF24436">
    <property type="entry name" value="INTS7_N"/>
    <property type="match status" value="1"/>
</dbReference>
<dbReference type="AlphaFoldDB" id="A0ABD0NSM9"/>
<dbReference type="InterPro" id="IPR056516">
    <property type="entry name" value="INTS7_N"/>
</dbReference>
<keyword evidence="4" id="KW-1185">Reference proteome</keyword>
<accession>A0ABD0NSM9</accession>
<evidence type="ECO:0000259" key="2">
    <source>
        <dbReference type="Pfam" id="PF24436"/>
    </source>
</evidence>
<protein>
    <recommendedName>
        <fullName evidence="2">Integrator complex subunit 7 N-terminal domain-containing protein</fullName>
    </recommendedName>
</protein>
<dbReference type="EMBL" id="JAMKFB020000020">
    <property type="protein sequence ID" value="KAL0163956.1"/>
    <property type="molecule type" value="Genomic_DNA"/>
</dbReference>
<dbReference type="InterPro" id="IPR033060">
    <property type="entry name" value="INTS7"/>
</dbReference>
<comment type="similarity">
    <text evidence="1">Belongs to the Integrator subunit 7 family.</text>
</comment>
<dbReference type="InterPro" id="IPR016024">
    <property type="entry name" value="ARM-type_fold"/>
</dbReference>
<dbReference type="PANTHER" id="PTHR13322">
    <property type="entry name" value="C1ORF73 PROTEIN"/>
    <property type="match status" value="1"/>
</dbReference>
<comment type="caution">
    <text evidence="3">The sequence shown here is derived from an EMBL/GenBank/DDBJ whole genome shotgun (WGS) entry which is preliminary data.</text>
</comment>